<accession>A0A3P7JFX8</accession>
<feature type="chain" id="PRO_5018042738" evidence="3">
    <location>
        <begin position="16"/>
        <end position="259"/>
    </location>
</feature>
<feature type="transmembrane region" description="Helical" evidence="2">
    <location>
        <begin position="149"/>
        <end position="173"/>
    </location>
</feature>
<keyword evidence="3" id="KW-0732">Signal</keyword>
<dbReference type="AlphaFoldDB" id="A0A3P7JFX8"/>
<evidence type="ECO:0000256" key="3">
    <source>
        <dbReference type="SAM" id="SignalP"/>
    </source>
</evidence>
<sequence>MWLQICLALVYLTKADDESSTEENPNRNESSDQFIYGPSGNEKDCYQLLYLPEEGYAEKAVMIYYDKEFEYLAKGIDCLLKTLNIRESSMTVLRNGVYVHEICNNRPQIDSLLMVLEAVAMAWGPVLFSSDKSRYKSLKLVEKALKSKLVVVPTLVVSMVFLLGVVGLMGFFANRKKLAADQRSLRNRKALLLAQWGDDQYEGSPEWHVEDERTEIPAQTNMIEMQELPPKVEESKSSVKRGSGEVNVSPSERSVAMDP</sequence>
<dbReference type="OrthoDB" id="5871895at2759"/>
<evidence type="ECO:0000256" key="2">
    <source>
        <dbReference type="SAM" id="Phobius"/>
    </source>
</evidence>
<feature type="region of interest" description="Disordered" evidence="1">
    <location>
        <begin position="18"/>
        <end position="38"/>
    </location>
</feature>
<feature type="signal peptide" evidence="3">
    <location>
        <begin position="1"/>
        <end position="15"/>
    </location>
</feature>
<keyword evidence="2" id="KW-0812">Transmembrane</keyword>
<keyword evidence="2" id="KW-0472">Membrane</keyword>
<gene>
    <name evidence="4" type="ORF">SVUK_LOCUS9975</name>
</gene>
<organism evidence="4 5">
    <name type="scientific">Strongylus vulgaris</name>
    <name type="common">Blood worm</name>
    <dbReference type="NCBI Taxonomy" id="40348"/>
    <lineage>
        <taxon>Eukaryota</taxon>
        <taxon>Metazoa</taxon>
        <taxon>Ecdysozoa</taxon>
        <taxon>Nematoda</taxon>
        <taxon>Chromadorea</taxon>
        <taxon>Rhabditida</taxon>
        <taxon>Rhabditina</taxon>
        <taxon>Rhabditomorpha</taxon>
        <taxon>Strongyloidea</taxon>
        <taxon>Strongylidae</taxon>
        <taxon>Strongylus</taxon>
    </lineage>
</organism>
<name>A0A3P7JFX8_STRVU</name>
<feature type="region of interest" description="Disordered" evidence="1">
    <location>
        <begin position="218"/>
        <end position="259"/>
    </location>
</feature>
<evidence type="ECO:0000313" key="4">
    <source>
        <dbReference type="EMBL" id="VDM74977.1"/>
    </source>
</evidence>
<evidence type="ECO:0000313" key="5">
    <source>
        <dbReference type="Proteomes" id="UP000270094"/>
    </source>
</evidence>
<dbReference type="Proteomes" id="UP000270094">
    <property type="component" value="Unassembled WGS sequence"/>
</dbReference>
<proteinExistence type="predicted"/>
<keyword evidence="5" id="KW-1185">Reference proteome</keyword>
<dbReference type="EMBL" id="UYYB01094800">
    <property type="protein sequence ID" value="VDM74977.1"/>
    <property type="molecule type" value="Genomic_DNA"/>
</dbReference>
<reference evidence="4 5" key="1">
    <citation type="submission" date="2018-11" db="EMBL/GenBank/DDBJ databases">
        <authorList>
            <consortium name="Pathogen Informatics"/>
        </authorList>
    </citation>
    <scope>NUCLEOTIDE SEQUENCE [LARGE SCALE GENOMIC DNA]</scope>
</reference>
<protein>
    <submittedName>
        <fullName evidence="4">Uncharacterized protein</fullName>
    </submittedName>
</protein>
<evidence type="ECO:0000256" key="1">
    <source>
        <dbReference type="SAM" id="MobiDB-lite"/>
    </source>
</evidence>
<keyword evidence="2" id="KW-1133">Transmembrane helix</keyword>